<dbReference type="RefSeq" id="WP_072302557.1">
    <property type="nucleotide sequence ID" value="NZ_FPIY01000001.1"/>
</dbReference>
<name>A0A1K1MUD5_9FLAO</name>
<dbReference type="Proteomes" id="UP000183257">
    <property type="component" value="Unassembled WGS sequence"/>
</dbReference>
<dbReference type="STRING" id="76595.SAMN05660313_00913"/>
<gene>
    <name evidence="1" type="ORF">SAMN05660313_00913</name>
</gene>
<dbReference type="OrthoDB" id="1158385at2"/>
<accession>A0A1K1MUD5</accession>
<proteinExistence type="predicted"/>
<organism evidence="1 2">
    <name type="scientific">Cellulophaga fucicola</name>
    <dbReference type="NCBI Taxonomy" id="76595"/>
    <lineage>
        <taxon>Bacteria</taxon>
        <taxon>Pseudomonadati</taxon>
        <taxon>Bacteroidota</taxon>
        <taxon>Flavobacteriia</taxon>
        <taxon>Flavobacteriales</taxon>
        <taxon>Flavobacteriaceae</taxon>
        <taxon>Cellulophaga</taxon>
    </lineage>
</organism>
<dbReference type="EMBL" id="FPIY01000001">
    <property type="protein sequence ID" value="SFW26613.1"/>
    <property type="molecule type" value="Genomic_DNA"/>
</dbReference>
<sequence length="249" mass="28235">MTEIMHFAAQYLAAAGISFIEKKADDSHTNLGFSVRNQQLETHPLSTNGDVLCLNYNTFSLDWSSPKFSASFFLEDKTHLQALEWLHNSAKIFLGKEYKYQFHYALPNLIDDSFIYELNISELSELASLRTVAQSTILETLKELNLKSEVRVWPHHFDTGAYASLNSKLDLGLGMAIPDEVVNEHYFYISGYKEGKSVETINMEILTEGEWKNNGFKGAVLPVKKVEKDKAIQFFTSVVKEYAKVGELS</sequence>
<reference evidence="2" key="1">
    <citation type="submission" date="2016-11" db="EMBL/GenBank/DDBJ databases">
        <authorList>
            <person name="Varghese N."/>
            <person name="Submissions S."/>
        </authorList>
    </citation>
    <scope>NUCLEOTIDE SEQUENCE [LARGE SCALE GENOMIC DNA]</scope>
    <source>
        <strain evidence="2">DSM 24786</strain>
    </source>
</reference>
<dbReference type="AlphaFoldDB" id="A0A1K1MUD5"/>
<evidence type="ECO:0000313" key="1">
    <source>
        <dbReference type="EMBL" id="SFW26613.1"/>
    </source>
</evidence>
<protein>
    <submittedName>
        <fullName evidence="1">Uncharacterized protein</fullName>
    </submittedName>
</protein>
<evidence type="ECO:0000313" key="2">
    <source>
        <dbReference type="Proteomes" id="UP000183257"/>
    </source>
</evidence>
<keyword evidence="2" id="KW-1185">Reference proteome</keyword>